<dbReference type="PROSITE" id="PS00973">
    <property type="entry name" value="USP_2"/>
    <property type="match status" value="1"/>
</dbReference>
<dbReference type="AlphaFoldDB" id="A0AAN5DCX3"/>
<dbReference type="GO" id="GO:0016579">
    <property type="term" value="P:protein deubiquitination"/>
    <property type="evidence" value="ECO:0007669"/>
    <property type="project" value="InterPro"/>
</dbReference>
<organism evidence="7 8">
    <name type="scientific">Pristionchus mayeri</name>
    <dbReference type="NCBI Taxonomy" id="1317129"/>
    <lineage>
        <taxon>Eukaryota</taxon>
        <taxon>Metazoa</taxon>
        <taxon>Ecdysozoa</taxon>
        <taxon>Nematoda</taxon>
        <taxon>Chromadorea</taxon>
        <taxon>Rhabditida</taxon>
        <taxon>Rhabditina</taxon>
        <taxon>Diplogasteromorpha</taxon>
        <taxon>Diplogasteroidea</taxon>
        <taxon>Neodiplogasteridae</taxon>
        <taxon>Pristionchus</taxon>
    </lineage>
</organism>
<comment type="catalytic activity">
    <reaction evidence="1 3">
        <text>Thiol-dependent hydrolysis of ester, thioester, amide, peptide and isopeptide bonds formed by the C-terminal Gly of ubiquitin (a 76-residue protein attached to proteins as an intracellular targeting signal).</text>
        <dbReference type="EC" id="3.4.19.12"/>
    </reaction>
</comment>
<comment type="similarity">
    <text evidence="2 3">Belongs to the peptidase C19 family.</text>
</comment>
<dbReference type="InterPro" id="IPR036873">
    <property type="entry name" value="Rhodanese-like_dom_sf"/>
</dbReference>
<evidence type="ECO:0000259" key="6">
    <source>
        <dbReference type="PROSITE" id="PS50235"/>
    </source>
</evidence>
<dbReference type="EMBL" id="BTRK01000006">
    <property type="protein sequence ID" value="GMR59830.1"/>
    <property type="molecule type" value="Genomic_DNA"/>
</dbReference>
<dbReference type="PROSITE" id="PS50206">
    <property type="entry name" value="RHODANESE_3"/>
    <property type="match status" value="1"/>
</dbReference>
<dbReference type="SUPFAM" id="SSF52821">
    <property type="entry name" value="Rhodanese/Cell cycle control phosphatase"/>
    <property type="match status" value="1"/>
</dbReference>
<dbReference type="InterPro" id="IPR001763">
    <property type="entry name" value="Rhodanese-like_dom"/>
</dbReference>
<keyword evidence="3" id="KW-0645">Protease</keyword>
<reference evidence="8" key="1">
    <citation type="submission" date="2022-10" db="EMBL/GenBank/DDBJ databases">
        <title>Genome assembly of Pristionchus species.</title>
        <authorList>
            <person name="Yoshida K."/>
            <person name="Sommer R.J."/>
        </authorList>
    </citation>
    <scope>NUCLEOTIDE SEQUENCE [LARGE SCALE GENOMIC DNA]</scope>
    <source>
        <strain evidence="8">RS5460</strain>
    </source>
</reference>
<dbReference type="InterPro" id="IPR050185">
    <property type="entry name" value="Ub_carboxyl-term_hydrolase"/>
</dbReference>
<name>A0AAN5DCX3_9BILA</name>
<sequence>MPEWNRPKTESFEAFKQIRDLDSSTLENEFKRAPIDVLKRVTQMESNAKEYLAKFDLENGLIFYSRAMDIGLGFLRRAKMRKPEGQRTNSENDIYKRIEKIVMDCLCDSEKLTSELKKLYVQSTVITDSNGAATSISFINLQGKNYELISPRSIVKSLKESGELKYLLIDIREPSGEQVRYEPNENALAILNLPKSSFPTTGLTLKTCISVLPSQDKHKLHRISEFEMVIVMGRETDDDRESLNAIATALVVYNYTAKIQRFCIMDGGFNAWKKFYPPYVSGVKQRPSCVDNDDLSSLIRDFRKKASISEAPLYPDIFTPSKPPRDSPNPPAPAYNSPGDSPLIPSTSPLPPASSTIPPLPTLTDVQPYPSIGGSISSGPSLPNSSSSTALSSILYPTTIAPPSIGNQNASLPSLPPVPRVPNVPGRELKPLSQVPRPVTEGTAVAFIPSINRSDKPSMREMMTPQQRNGLIEMFKLVQANTSSASTRGGTRPGFTGLHNNGNTCFMNATLQALFHTNVVRRLFTQENFPAACNVSNKMGTNGVMVAAVSALFDLMWGGQFRALRITRFISLFSSEVNSTLADGHQHDAHEFQTFLLDALHEDTNVGLRKGFEQNYKGGANIAAEGADFERKNKGFADSPIQTVFYLQTISELTCEACGETSATFEESSCLSLELPSSPSTFLSDSMGKHFSEVRLSGGECWNCPRCRGARPSRRNTRLWRLPPVMVIHLKRFAYRGGGYVKNEIDVSFPLERLDLRPYFHPSSPHRSSTLPYQLYSVTNHTGSLSSGHYTSITSIDGSWMKCDDECLSSFDPRNISPSGSYILFYKNVN</sequence>
<keyword evidence="3" id="KW-0833">Ubl conjugation pathway</keyword>
<dbReference type="InterPro" id="IPR028889">
    <property type="entry name" value="USP"/>
</dbReference>
<dbReference type="GO" id="GO:0006508">
    <property type="term" value="P:proteolysis"/>
    <property type="evidence" value="ECO:0007669"/>
    <property type="project" value="UniProtKB-KW"/>
</dbReference>
<dbReference type="SUPFAM" id="SSF54001">
    <property type="entry name" value="Cysteine proteinases"/>
    <property type="match status" value="1"/>
</dbReference>
<proteinExistence type="inferred from homology"/>
<evidence type="ECO:0000313" key="7">
    <source>
        <dbReference type="EMBL" id="GMR59830.1"/>
    </source>
</evidence>
<dbReference type="PANTHER" id="PTHR21646">
    <property type="entry name" value="UBIQUITIN CARBOXYL-TERMINAL HYDROLASE"/>
    <property type="match status" value="1"/>
</dbReference>
<dbReference type="Proteomes" id="UP001328107">
    <property type="component" value="Unassembled WGS sequence"/>
</dbReference>
<dbReference type="Pfam" id="PF00443">
    <property type="entry name" value="UCH"/>
    <property type="match status" value="1"/>
</dbReference>
<keyword evidence="3" id="KW-0378">Hydrolase</keyword>
<evidence type="ECO:0000313" key="8">
    <source>
        <dbReference type="Proteomes" id="UP001328107"/>
    </source>
</evidence>
<dbReference type="PROSITE" id="PS50235">
    <property type="entry name" value="USP_3"/>
    <property type="match status" value="1"/>
</dbReference>
<feature type="compositionally biased region" description="Low complexity" evidence="4">
    <location>
        <begin position="370"/>
        <end position="389"/>
    </location>
</feature>
<evidence type="ECO:0000256" key="4">
    <source>
        <dbReference type="SAM" id="MobiDB-lite"/>
    </source>
</evidence>
<feature type="domain" description="Rhodanese" evidence="5">
    <location>
        <begin position="247"/>
        <end position="281"/>
    </location>
</feature>
<dbReference type="GO" id="GO:0004843">
    <property type="term" value="F:cysteine-type deubiquitinase activity"/>
    <property type="evidence" value="ECO:0007669"/>
    <property type="project" value="UniProtKB-UniRule"/>
</dbReference>
<evidence type="ECO:0000256" key="3">
    <source>
        <dbReference type="RuleBase" id="RU366025"/>
    </source>
</evidence>
<dbReference type="InterPro" id="IPR018200">
    <property type="entry name" value="USP_CS"/>
</dbReference>
<comment type="caution">
    <text evidence="7">The sequence shown here is derived from an EMBL/GenBank/DDBJ whole genome shotgun (WGS) entry which is preliminary data.</text>
</comment>
<dbReference type="EC" id="3.4.19.12" evidence="3"/>
<keyword evidence="3" id="KW-0788">Thiol protease</keyword>
<keyword evidence="8" id="KW-1185">Reference proteome</keyword>
<feature type="compositionally biased region" description="Low complexity" evidence="4">
    <location>
        <begin position="334"/>
        <end position="357"/>
    </location>
</feature>
<gene>
    <name evidence="7" type="ORF">PMAYCL1PPCAC_30025</name>
</gene>
<dbReference type="Gene3D" id="3.40.250.10">
    <property type="entry name" value="Rhodanese-like domain"/>
    <property type="match status" value="1"/>
</dbReference>
<protein>
    <recommendedName>
        <fullName evidence="3">Ubiquitin carboxyl-terminal hydrolase</fullName>
        <ecNumber evidence="3">3.4.19.12</ecNumber>
    </recommendedName>
</protein>
<dbReference type="InterPro" id="IPR038765">
    <property type="entry name" value="Papain-like_cys_pep_sf"/>
</dbReference>
<evidence type="ECO:0000256" key="2">
    <source>
        <dbReference type="ARBA" id="ARBA00009085"/>
    </source>
</evidence>
<evidence type="ECO:0000256" key="1">
    <source>
        <dbReference type="ARBA" id="ARBA00000707"/>
    </source>
</evidence>
<evidence type="ECO:0000259" key="5">
    <source>
        <dbReference type="PROSITE" id="PS50206"/>
    </source>
</evidence>
<dbReference type="PROSITE" id="PS00972">
    <property type="entry name" value="USP_1"/>
    <property type="match status" value="1"/>
</dbReference>
<dbReference type="PANTHER" id="PTHR21646:SF91">
    <property type="entry name" value="USP DOMAIN-CONTAINING PROTEIN"/>
    <property type="match status" value="1"/>
</dbReference>
<feature type="domain" description="USP" evidence="6">
    <location>
        <begin position="496"/>
        <end position="829"/>
    </location>
</feature>
<feature type="region of interest" description="Disordered" evidence="4">
    <location>
        <begin position="314"/>
        <end position="389"/>
    </location>
</feature>
<dbReference type="CDD" id="cd02674">
    <property type="entry name" value="Peptidase_C19R"/>
    <property type="match status" value="1"/>
</dbReference>
<accession>A0AAN5DCX3</accession>
<dbReference type="Gene3D" id="3.90.70.10">
    <property type="entry name" value="Cysteine proteinases"/>
    <property type="match status" value="1"/>
</dbReference>
<dbReference type="InterPro" id="IPR001394">
    <property type="entry name" value="Peptidase_C19_UCH"/>
</dbReference>